<comment type="caution">
    <text evidence="1">The sequence shown here is derived from an EMBL/GenBank/DDBJ whole genome shotgun (WGS) entry which is preliminary data.</text>
</comment>
<sequence>MFTISGNLNEMYVLNKSLNEDNNRSALMEARIKPKSNGNVKGSVTISYMRLDEEVFYMRRQFLTLMESIPRDNASFHVARKASAQLLMMTLIRLAFFL</sequence>
<dbReference type="AlphaFoldDB" id="A0A9X0BFA1"/>
<reference evidence="1" key="2">
    <citation type="journal article" date="2023" name="IMA Fungus">
        <title>Comparative genomic study of the Penicillium genus elucidates a diverse pangenome and 15 lateral gene transfer events.</title>
        <authorList>
            <person name="Petersen C."/>
            <person name="Sorensen T."/>
            <person name="Nielsen M.R."/>
            <person name="Sondergaard T.E."/>
            <person name="Sorensen J.L."/>
            <person name="Fitzpatrick D.A."/>
            <person name="Frisvad J.C."/>
            <person name="Nielsen K.L."/>
        </authorList>
    </citation>
    <scope>NUCLEOTIDE SEQUENCE</scope>
    <source>
        <strain evidence="1">IBT 29677</strain>
    </source>
</reference>
<accession>A0A9X0BFA1</accession>
<dbReference type="Proteomes" id="UP001147747">
    <property type="component" value="Unassembled WGS sequence"/>
</dbReference>
<protein>
    <submittedName>
        <fullName evidence="1">Uncharacterized protein</fullName>
    </submittedName>
</protein>
<keyword evidence="2" id="KW-1185">Reference proteome</keyword>
<evidence type="ECO:0000313" key="1">
    <source>
        <dbReference type="EMBL" id="KAJ5414903.1"/>
    </source>
</evidence>
<gene>
    <name evidence="1" type="ORF">N7509_000001</name>
</gene>
<reference evidence="1" key="1">
    <citation type="submission" date="2022-12" db="EMBL/GenBank/DDBJ databases">
        <authorList>
            <person name="Petersen C."/>
        </authorList>
    </citation>
    <scope>NUCLEOTIDE SEQUENCE</scope>
    <source>
        <strain evidence="1">IBT 29677</strain>
    </source>
</reference>
<dbReference type="RefSeq" id="XP_056494749.1">
    <property type="nucleotide sequence ID" value="XM_056624648.1"/>
</dbReference>
<proteinExistence type="predicted"/>
<organism evidence="1 2">
    <name type="scientific">Penicillium cosmopolitanum</name>
    <dbReference type="NCBI Taxonomy" id="1131564"/>
    <lineage>
        <taxon>Eukaryota</taxon>
        <taxon>Fungi</taxon>
        <taxon>Dikarya</taxon>
        <taxon>Ascomycota</taxon>
        <taxon>Pezizomycotina</taxon>
        <taxon>Eurotiomycetes</taxon>
        <taxon>Eurotiomycetidae</taxon>
        <taxon>Eurotiales</taxon>
        <taxon>Aspergillaceae</taxon>
        <taxon>Penicillium</taxon>
    </lineage>
</organism>
<evidence type="ECO:0000313" key="2">
    <source>
        <dbReference type="Proteomes" id="UP001147747"/>
    </source>
</evidence>
<dbReference type="EMBL" id="JAPZBU010000001">
    <property type="protein sequence ID" value="KAJ5414903.1"/>
    <property type="molecule type" value="Genomic_DNA"/>
</dbReference>
<name>A0A9X0BFA1_9EURO</name>
<dbReference type="GeneID" id="81363628"/>